<proteinExistence type="predicted"/>
<name>A0A6L5BSJ7_9PSED</name>
<evidence type="ECO:0000313" key="1">
    <source>
        <dbReference type="EMBL" id="KAF2390732.1"/>
    </source>
</evidence>
<dbReference type="Proteomes" id="UP000475265">
    <property type="component" value="Unassembled WGS sequence"/>
</dbReference>
<comment type="caution">
    <text evidence="1">The sequence shown here is derived from an EMBL/GenBank/DDBJ whole genome shotgun (WGS) entry which is preliminary data.</text>
</comment>
<gene>
    <name evidence="1" type="ORF">FX983_05199</name>
</gene>
<reference evidence="1 2" key="1">
    <citation type="submission" date="2019-12" db="EMBL/GenBank/DDBJ databases">
        <title>Endophytic bacteria associated with Panax ginseng seedlings.</title>
        <authorList>
            <person name="Park J.M."/>
            <person name="Shin R."/>
            <person name="Jo S.H."/>
        </authorList>
    </citation>
    <scope>NUCLEOTIDE SEQUENCE [LARGE SCALE GENOMIC DNA]</scope>
    <source>
        <strain evidence="1 2">PgKB32</strain>
    </source>
</reference>
<protein>
    <submittedName>
        <fullName evidence="1">Uncharacterized protein</fullName>
    </submittedName>
</protein>
<accession>A0A6L5BSJ7</accession>
<sequence length="250" mass="29250">MDIRYFLEQRLAFIKQLYLNGVSPFEDRQRKIENEEEPFIPPYSEDEEPAYLNEWLEADSSLQVLGSACLSMIAASLHLYFKEWEHQLGPAPGPSLKPEFKNGGWPNGYRAFYRAHGSDRFEDGPFDFVLIEELVLARNSIQHPDSLIFETSRYSEDALQKMPNPFFVSDREKNLIEEADGESRQWLYRPHIHITTEKFLHAVSQVSAFVKWLEDQGETILHKRYLERKRQREIDAGPTPIWPQPDAFSD</sequence>
<dbReference type="AlphaFoldDB" id="A0A6L5BSJ7"/>
<organism evidence="1 2">
    <name type="scientific">Pseudomonas frederiksbergensis</name>
    <dbReference type="NCBI Taxonomy" id="104087"/>
    <lineage>
        <taxon>Bacteria</taxon>
        <taxon>Pseudomonadati</taxon>
        <taxon>Pseudomonadota</taxon>
        <taxon>Gammaproteobacteria</taxon>
        <taxon>Pseudomonadales</taxon>
        <taxon>Pseudomonadaceae</taxon>
        <taxon>Pseudomonas</taxon>
    </lineage>
</organism>
<evidence type="ECO:0000313" key="2">
    <source>
        <dbReference type="Proteomes" id="UP000475265"/>
    </source>
</evidence>
<dbReference type="EMBL" id="JAAAXX010000002">
    <property type="protein sequence ID" value="KAF2390732.1"/>
    <property type="molecule type" value="Genomic_DNA"/>
</dbReference>